<name>A0ABZ0IQD8_9BACT</name>
<gene>
    <name evidence="1" type="ORF">RT717_01305</name>
</gene>
<proteinExistence type="predicted"/>
<keyword evidence="2" id="KW-1185">Reference proteome</keyword>
<accession>A0ABZ0IQD8</accession>
<dbReference type="RefSeq" id="WP_317489944.1">
    <property type="nucleotide sequence ID" value="NZ_CP136051.1"/>
</dbReference>
<dbReference type="EMBL" id="CP136051">
    <property type="protein sequence ID" value="WOK07258.1"/>
    <property type="molecule type" value="Genomic_DNA"/>
</dbReference>
<sequence>MTRVEKLGIDMNVVKYSGESELFSEEKLTRSLLNSGVVDRQLESILSGIRSDIYEGITTKKLFQIATKWMKKYAPYSVPRYKLKAAIHKLGPLGFRSFISELLKYQGFEVMTKLTI</sequence>
<reference evidence="1 2" key="1">
    <citation type="journal article" date="2023" name="Microbiol. Resour. Announc.">
        <title>Complete Genome Sequence of Imperialibacter roseus strain P4T.</title>
        <authorList>
            <person name="Tizabi D.R."/>
            <person name="Bachvaroff T."/>
            <person name="Hill R.T."/>
        </authorList>
    </citation>
    <scope>NUCLEOTIDE SEQUENCE [LARGE SCALE GENOMIC DNA]</scope>
    <source>
        <strain evidence="1 2">P4T</strain>
    </source>
</reference>
<evidence type="ECO:0000313" key="2">
    <source>
        <dbReference type="Proteomes" id="UP001302349"/>
    </source>
</evidence>
<evidence type="ECO:0008006" key="3">
    <source>
        <dbReference type="Google" id="ProtNLM"/>
    </source>
</evidence>
<organism evidence="1 2">
    <name type="scientific">Imperialibacter roseus</name>
    <dbReference type="NCBI Taxonomy" id="1324217"/>
    <lineage>
        <taxon>Bacteria</taxon>
        <taxon>Pseudomonadati</taxon>
        <taxon>Bacteroidota</taxon>
        <taxon>Cytophagia</taxon>
        <taxon>Cytophagales</taxon>
        <taxon>Flammeovirgaceae</taxon>
        <taxon>Imperialibacter</taxon>
    </lineage>
</organism>
<protein>
    <recommendedName>
        <fullName evidence="3">ATP-cone domain-containing protein</fullName>
    </recommendedName>
</protein>
<evidence type="ECO:0000313" key="1">
    <source>
        <dbReference type="EMBL" id="WOK07258.1"/>
    </source>
</evidence>
<dbReference type="Proteomes" id="UP001302349">
    <property type="component" value="Chromosome"/>
</dbReference>